<feature type="domain" description="NusG-like N-terminal" evidence="2">
    <location>
        <begin position="2"/>
        <end position="95"/>
    </location>
</feature>
<evidence type="ECO:0000313" key="4">
    <source>
        <dbReference type="Proteomes" id="UP000716906"/>
    </source>
</evidence>
<dbReference type="InterPro" id="IPR036735">
    <property type="entry name" value="NGN_dom_sf"/>
</dbReference>
<keyword evidence="1" id="KW-0804">Transcription</keyword>
<gene>
    <name evidence="3" type="ORF">H7U36_10725</name>
</gene>
<dbReference type="SUPFAM" id="SSF82679">
    <property type="entry name" value="N-utilization substance G protein NusG, N-terminal domain"/>
    <property type="match status" value="1"/>
</dbReference>
<dbReference type="RefSeq" id="WP_205156134.1">
    <property type="nucleotide sequence ID" value="NZ_JACLYY010000010.1"/>
</dbReference>
<keyword evidence="4" id="KW-1185">Reference proteome</keyword>
<dbReference type="Gene3D" id="3.30.70.940">
    <property type="entry name" value="NusG, N-terminal domain"/>
    <property type="match status" value="1"/>
</dbReference>
<dbReference type="Pfam" id="PF02357">
    <property type="entry name" value="NusG"/>
    <property type="match status" value="1"/>
</dbReference>
<organism evidence="3 4">
    <name type="scientific">Faecalicatena fissicatena</name>
    <dbReference type="NCBI Taxonomy" id="290055"/>
    <lineage>
        <taxon>Bacteria</taxon>
        <taxon>Bacillati</taxon>
        <taxon>Bacillota</taxon>
        <taxon>Clostridia</taxon>
        <taxon>Lachnospirales</taxon>
        <taxon>Lachnospiraceae</taxon>
        <taxon>Faecalicatena</taxon>
    </lineage>
</organism>
<dbReference type="Proteomes" id="UP000716906">
    <property type="component" value="Unassembled WGS sequence"/>
</dbReference>
<protein>
    <recommendedName>
        <fullName evidence="2">NusG-like N-terminal domain-containing protein</fullName>
    </recommendedName>
</protein>
<dbReference type="EMBL" id="JACLYY010000010">
    <property type="protein sequence ID" value="MBM6738567.1"/>
    <property type="molecule type" value="Genomic_DNA"/>
</dbReference>
<evidence type="ECO:0000256" key="1">
    <source>
        <dbReference type="ARBA" id="ARBA00023163"/>
    </source>
</evidence>
<evidence type="ECO:0000259" key="2">
    <source>
        <dbReference type="Pfam" id="PF02357"/>
    </source>
</evidence>
<reference evidence="3 4" key="1">
    <citation type="journal article" date="2021" name="Sci. Rep.">
        <title>The distribution of antibiotic resistance genes in chicken gut microbiota commensals.</title>
        <authorList>
            <person name="Juricova H."/>
            <person name="Matiasovicova J."/>
            <person name="Kubasova T."/>
            <person name="Cejkova D."/>
            <person name="Rychlik I."/>
        </authorList>
    </citation>
    <scope>NUCLEOTIDE SEQUENCE [LARGE SCALE GENOMIC DNA]</scope>
    <source>
        <strain evidence="3 4">An773</strain>
    </source>
</reference>
<sequence length="168" mass="19596">MWCILRCQSEKTEQIMESCRRNISGQVLRDVFTFTYERMRRYEGSWHTETRSMFPGYIFLETEKPDELSEALEPYRGVVSVLENDRLLLKVQPEEEELLRSLCGREHHLAMSQGYIRNGITHITEGPLVGMERRIRRIDRHKRLADIASPVQGMEGPVRAGLEITSKS</sequence>
<proteinExistence type="predicted"/>
<name>A0ABS2EAE3_9FIRM</name>
<evidence type="ECO:0000313" key="3">
    <source>
        <dbReference type="EMBL" id="MBM6738567.1"/>
    </source>
</evidence>
<dbReference type="InterPro" id="IPR006645">
    <property type="entry name" value="NGN-like_dom"/>
</dbReference>
<comment type="caution">
    <text evidence="3">The sequence shown here is derived from an EMBL/GenBank/DDBJ whole genome shotgun (WGS) entry which is preliminary data.</text>
</comment>
<accession>A0ABS2EAE3</accession>